<evidence type="ECO:0000313" key="3">
    <source>
        <dbReference type="EMBL" id="QDW66297.1"/>
    </source>
</evidence>
<dbReference type="EMBL" id="CP042218">
    <property type="protein sequence ID" value="QDW66297.1"/>
    <property type="molecule type" value="Genomic_DNA"/>
</dbReference>
<accession>A0A518N342</accession>
<keyword evidence="2" id="KW-0732">Signal</keyword>
<dbReference type="Proteomes" id="UP000316584">
    <property type="component" value="Chromosome"/>
</dbReference>
<sequence>MKKLFILLAAPLLSLGLSATALADERPAHFKGEKAETFEEALAHLSSYNAELQTILAKGELGPEDTAKIHQITYTLENALERISEDVEEMQETLEELHVASERYQVDVVRTQGREYLEAATKLTR</sequence>
<dbReference type="Pfam" id="PF20531">
    <property type="entry name" value="DUF6746"/>
    <property type="match status" value="1"/>
</dbReference>
<protein>
    <submittedName>
        <fullName evidence="3">Uncharacterized protein</fullName>
    </submittedName>
</protein>
<dbReference type="RefSeq" id="WP_144890908.1">
    <property type="nucleotide sequence ID" value="NZ_CP042218.1"/>
</dbReference>
<reference evidence="3 4" key="1">
    <citation type="submission" date="2019-07" db="EMBL/GenBank/DDBJ databases">
        <title>Full genome sequence of Luteimonas sp. Gr-4.</title>
        <authorList>
            <person name="Im W.-T."/>
        </authorList>
    </citation>
    <scope>NUCLEOTIDE SEQUENCE [LARGE SCALE GENOMIC DNA]</scope>
    <source>
        <strain evidence="3 4">Gr-4</strain>
    </source>
</reference>
<evidence type="ECO:0000256" key="1">
    <source>
        <dbReference type="SAM" id="Coils"/>
    </source>
</evidence>
<keyword evidence="1" id="KW-0175">Coiled coil</keyword>
<organism evidence="3 4">
    <name type="scientific">Luteimonas granuli</name>
    <dbReference type="NCBI Taxonomy" id="1176533"/>
    <lineage>
        <taxon>Bacteria</taxon>
        <taxon>Pseudomonadati</taxon>
        <taxon>Pseudomonadota</taxon>
        <taxon>Gammaproteobacteria</taxon>
        <taxon>Lysobacterales</taxon>
        <taxon>Lysobacteraceae</taxon>
        <taxon>Luteimonas</taxon>
    </lineage>
</organism>
<dbReference type="OrthoDB" id="5975812at2"/>
<dbReference type="KEGG" id="lug:FPZ22_04800"/>
<gene>
    <name evidence="3" type="ORF">FPZ22_04800</name>
</gene>
<proteinExistence type="predicted"/>
<dbReference type="InterPro" id="IPR046634">
    <property type="entry name" value="DUF6746"/>
</dbReference>
<keyword evidence="4" id="KW-1185">Reference proteome</keyword>
<feature type="coiled-coil region" evidence="1">
    <location>
        <begin position="76"/>
        <end position="107"/>
    </location>
</feature>
<name>A0A518N342_9GAMM</name>
<dbReference type="AlphaFoldDB" id="A0A518N342"/>
<evidence type="ECO:0000313" key="4">
    <source>
        <dbReference type="Proteomes" id="UP000316584"/>
    </source>
</evidence>
<feature type="chain" id="PRO_5022044162" evidence="2">
    <location>
        <begin position="24"/>
        <end position="125"/>
    </location>
</feature>
<feature type="signal peptide" evidence="2">
    <location>
        <begin position="1"/>
        <end position="23"/>
    </location>
</feature>
<evidence type="ECO:0000256" key="2">
    <source>
        <dbReference type="SAM" id="SignalP"/>
    </source>
</evidence>